<accession>A0ABX1JFK9</accession>
<dbReference type="InterPro" id="IPR036390">
    <property type="entry name" value="WH_DNA-bd_sf"/>
</dbReference>
<dbReference type="Pfam" id="PF00126">
    <property type="entry name" value="HTH_1"/>
    <property type="match status" value="1"/>
</dbReference>
<dbReference type="SUPFAM" id="SSF53850">
    <property type="entry name" value="Periplasmic binding protein-like II"/>
    <property type="match status" value="1"/>
</dbReference>
<proteinExistence type="inferred from homology"/>
<dbReference type="Proteomes" id="UP000715441">
    <property type="component" value="Unassembled WGS sequence"/>
</dbReference>
<evidence type="ECO:0000256" key="1">
    <source>
        <dbReference type="ARBA" id="ARBA00009437"/>
    </source>
</evidence>
<protein>
    <submittedName>
        <fullName evidence="6">LysR family transcriptional regulator</fullName>
    </submittedName>
</protein>
<sequence length="288" mass="30235">MDLTAMRTFLTVYRCGSSREAARFLGLSPLAVGAQLGAMESELGRRLFDHSSGGAAPTDLADEFAREIAVHVDALAAIAGRDPCARPVRLAGPAELTTVRVLPALGEQLRRGLKVRVEFATDDEAHTGLAGGRFDVVVSTSRPCLRGLAAVPLAEEELVLIGAKPWTTRLHGDRSQALQGVPLVADADELSAIRRYWRAVFGGPPANGAAVVVPDLRGVLAAVVAGAGVGVLPRYLCEAALADGSVTQLVRPERPPTETVCLAARAGTLELPHLAPVRACLLAGARHW</sequence>
<organism evidence="6 7">
    <name type="scientific">Amycolatopsis acididurans</name>
    <dbReference type="NCBI Taxonomy" id="2724524"/>
    <lineage>
        <taxon>Bacteria</taxon>
        <taxon>Bacillati</taxon>
        <taxon>Actinomycetota</taxon>
        <taxon>Actinomycetes</taxon>
        <taxon>Pseudonocardiales</taxon>
        <taxon>Pseudonocardiaceae</taxon>
        <taxon>Amycolatopsis</taxon>
    </lineage>
</organism>
<comment type="caution">
    <text evidence="6">The sequence shown here is derived from an EMBL/GenBank/DDBJ whole genome shotgun (WGS) entry which is preliminary data.</text>
</comment>
<dbReference type="RefSeq" id="WP_168520558.1">
    <property type="nucleotide sequence ID" value="NZ_JAAXLS010000038.1"/>
</dbReference>
<keyword evidence="3" id="KW-0238">DNA-binding</keyword>
<reference evidence="6 7" key="1">
    <citation type="submission" date="2020-04" db="EMBL/GenBank/DDBJ databases">
        <title>Novel species.</title>
        <authorList>
            <person name="Teo W.F.A."/>
            <person name="Lipun K."/>
            <person name="Srisuk N."/>
            <person name="Duangmal K."/>
        </authorList>
    </citation>
    <scope>NUCLEOTIDE SEQUENCE [LARGE SCALE GENOMIC DNA]</scope>
    <source>
        <strain evidence="6 7">K13G38</strain>
    </source>
</reference>
<dbReference type="PROSITE" id="PS50931">
    <property type="entry name" value="HTH_LYSR"/>
    <property type="match status" value="1"/>
</dbReference>
<dbReference type="EMBL" id="JAAXLS010000038">
    <property type="protein sequence ID" value="NKQ57530.1"/>
    <property type="molecule type" value="Genomic_DNA"/>
</dbReference>
<dbReference type="SUPFAM" id="SSF46785">
    <property type="entry name" value="Winged helix' DNA-binding domain"/>
    <property type="match status" value="1"/>
</dbReference>
<keyword evidence="4" id="KW-0804">Transcription</keyword>
<evidence type="ECO:0000313" key="6">
    <source>
        <dbReference type="EMBL" id="NKQ57530.1"/>
    </source>
</evidence>
<dbReference type="PANTHER" id="PTHR30126">
    <property type="entry name" value="HTH-TYPE TRANSCRIPTIONAL REGULATOR"/>
    <property type="match status" value="1"/>
</dbReference>
<dbReference type="InterPro" id="IPR036388">
    <property type="entry name" value="WH-like_DNA-bd_sf"/>
</dbReference>
<comment type="similarity">
    <text evidence="1">Belongs to the LysR transcriptional regulatory family.</text>
</comment>
<dbReference type="Gene3D" id="3.40.190.290">
    <property type="match status" value="1"/>
</dbReference>
<keyword evidence="7" id="KW-1185">Reference proteome</keyword>
<keyword evidence="2" id="KW-0805">Transcription regulation</keyword>
<name>A0ABX1JFK9_9PSEU</name>
<evidence type="ECO:0000313" key="7">
    <source>
        <dbReference type="Proteomes" id="UP000715441"/>
    </source>
</evidence>
<evidence type="ECO:0000259" key="5">
    <source>
        <dbReference type="PROSITE" id="PS50931"/>
    </source>
</evidence>
<dbReference type="InterPro" id="IPR005119">
    <property type="entry name" value="LysR_subst-bd"/>
</dbReference>
<feature type="domain" description="HTH lysR-type" evidence="5">
    <location>
        <begin position="1"/>
        <end position="58"/>
    </location>
</feature>
<gene>
    <name evidence="6" type="ORF">HFP15_32170</name>
</gene>
<evidence type="ECO:0000256" key="3">
    <source>
        <dbReference type="ARBA" id="ARBA00023125"/>
    </source>
</evidence>
<dbReference type="InterPro" id="IPR000847">
    <property type="entry name" value="LysR_HTH_N"/>
</dbReference>
<evidence type="ECO:0000256" key="4">
    <source>
        <dbReference type="ARBA" id="ARBA00023163"/>
    </source>
</evidence>
<dbReference type="Pfam" id="PF03466">
    <property type="entry name" value="LysR_substrate"/>
    <property type="match status" value="1"/>
</dbReference>
<dbReference type="Gene3D" id="1.10.10.10">
    <property type="entry name" value="Winged helix-like DNA-binding domain superfamily/Winged helix DNA-binding domain"/>
    <property type="match status" value="1"/>
</dbReference>
<evidence type="ECO:0000256" key="2">
    <source>
        <dbReference type="ARBA" id="ARBA00023015"/>
    </source>
</evidence>
<dbReference type="PANTHER" id="PTHR30126:SF39">
    <property type="entry name" value="HTH-TYPE TRANSCRIPTIONAL REGULATOR CYSL"/>
    <property type="match status" value="1"/>
</dbReference>